<evidence type="ECO:0000313" key="2">
    <source>
        <dbReference type="Proteomes" id="UP000286045"/>
    </source>
</evidence>
<keyword evidence="2" id="KW-1185">Reference proteome</keyword>
<organism evidence="1 2">
    <name type="scientific">Xylaria grammica</name>
    <dbReference type="NCBI Taxonomy" id="363999"/>
    <lineage>
        <taxon>Eukaryota</taxon>
        <taxon>Fungi</taxon>
        <taxon>Dikarya</taxon>
        <taxon>Ascomycota</taxon>
        <taxon>Pezizomycotina</taxon>
        <taxon>Sordariomycetes</taxon>
        <taxon>Xylariomycetidae</taxon>
        <taxon>Xylariales</taxon>
        <taxon>Xylariaceae</taxon>
        <taxon>Xylaria</taxon>
    </lineage>
</organism>
<protein>
    <submittedName>
        <fullName evidence="1">Uncharacterized protein</fullName>
    </submittedName>
</protein>
<dbReference type="EMBL" id="RYZI01000018">
    <property type="protein sequence ID" value="RWA13825.1"/>
    <property type="molecule type" value="Genomic_DNA"/>
</dbReference>
<evidence type="ECO:0000313" key="1">
    <source>
        <dbReference type="EMBL" id="RWA13825.1"/>
    </source>
</evidence>
<sequence>MNTCGNGLGLLGIGNPPITLEASLPTPEALLTRSIVIGNITATPNDDTPATVVPSNSSFELLPSFLSNFTAHANPTMTVPESFASSGDNIITPAPTSEAKASSPTSVIVDSTEPITIETVYPPQPLPLPTQAVSGGEVTISVEQRTMEIISSLPSVVRSGEPEMSTDLPFPFESQVNKKDEVATLTTMTPDEWPSYFANA</sequence>
<dbReference type="AlphaFoldDB" id="A0A439DHE7"/>
<gene>
    <name evidence="1" type="ORF">EKO27_g1280</name>
</gene>
<comment type="caution">
    <text evidence="1">The sequence shown here is derived from an EMBL/GenBank/DDBJ whole genome shotgun (WGS) entry which is preliminary data.</text>
</comment>
<proteinExistence type="predicted"/>
<name>A0A439DHE7_9PEZI</name>
<accession>A0A439DHE7</accession>
<dbReference type="Proteomes" id="UP000286045">
    <property type="component" value="Unassembled WGS sequence"/>
</dbReference>
<reference evidence="1 2" key="1">
    <citation type="submission" date="2018-12" db="EMBL/GenBank/DDBJ databases">
        <title>Draft genome sequence of Xylaria grammica IHI A82.</title>
        <authorList>
            <person name="Buettner E."/>
            <person name="Kellner H."/>
        </authorList>
    </citation>
    <scope>NUCLEOTIDE SEQUENCE [LARGE SCALE GENOMIC DNA]</scope>
    <source>
        <strain evidence="1 2">IHI A82</strain>
    </source>
</reference>